<comment type="similarity">
    <text evidence="1">Belongs to the carbohydrate kinase PfkB family.</text>
</comment>
<gene>
    <name evidence="7" type="ORF">DES38_10611</name>
</gene>
<dbReference type="InterPro" id="IPR050306">
    <property type="entry name" value="PfkB_Carbo_kinase"/>
</dbReference>
<evidence type="ECO:0000313" key="7">
    <source>
        <dbReference type="EMBL" id="PXW90977.1"/>
    </source>
</evidence>
<evidence type="ECO:0000256" key="1">
    <source>
        <dbReference type="ARBA" id="ARBA00010688"/>
    </source>
</evidence>
<name>A0A2V3W9C5_9BACI</name>
<keyword evidence="5" id="KW-0067">ATP-binding</keyword>
<protein>
    <submittedName>
        <fullName evidence="7">Fructokinase</fullName>
    </submittedName>
</protein>
<dbReference type="PRINTS" id="PR00990">
    <property type="entry name" value="RIBOKINASE"/>
</dbReference>
<comment type="caution">
    <text evidence="7">The sequence shown here is derived from an EMBL/GenBank/DDBJ whole genome shotgun (WGS) entry which is preliminary data.</text>
</comment>
<dbReference type="InterPro" id="IPR029056">
    <property type="entry name" value="Ribokinase-like"/>
</dbReference>
<feature type="domain" description="Carbohydrate kinase PfkB" evidence="6">
    <location>
        <begin position="15"/>
        <end position="306"/>
    </location>
</feature>
<dbReference type="GO" id="GO:0016301">
    <property type="term" value="F:kinase activity"/>
    <property type="evidence" value="ECO:0007669"/>
    <property type="project" value="UniProtKB-KW"/>
</dbReference>
<dbReference type="Gene3D" id="3.40.1190.30">
    <property type="match status" value="1"/>
</dbReference>
<keyword evidence="2" id="KW-0808">Transferase</keyword>
<dbReference type="Proteomes" id="UP000247922">
    <property type="component" value="Unassembled WGS sequence"/>
</dbReference>
<dbReference type="AlphaFoldDB" id="A0A2V3W9C5"/>
<dbReference type="InterPro" id="IPR002139">
    <property type="entry name" value="Ribo/fructo_kinase"/>
</dbReference>
<dbReference type="EMBL" id="QJJR01000006">
    <property type="protein sequence ID" value="PXW90977.1"/>
    <property type="molecule type" value="Genomic_DNA"/>
</dbReference>
<organism evidence="7 8">
    <name type="scientific">Streptohalobacillus salinus</name>
    <dbReference type="NCBI Taxonomy" id="621096"/>
    <lineage>
        <taxon>Bacteria</taxon>
        <taxon>Bacillati</taxon>
        <taxon>Bacillota</taxon>
        <taxon>Bacilli</taxon>
        <taxon>Bacillales</taxon>
        <taxon>Bacillaceae</taxon>
        <taxon>Streptohalobacillus</taxon>
    </lineage>
</organism>
<dbReference type="InterPro" id="IPR011611">
    <property type="entry name" value="PfkB_dom"/>
</dbReference>
<evidence type="ECO:0000259" key="6">
    <source>
        <dbReference type="Pfam" id="PF00294"/>
    </source>
</evidence>
<keyword evidence="8" id="KW-1185">Reference proteome</keyword>
<dbReference type="Gene3D" id="6.10.140.490">
    <property type="match status" value="1"/>
</dbReference>
<dbReference type="GO" id="GO:0005524">
    <property type="term" value="F:ATP binding"/>
    <property type="evidence" value="ECO:0007669"/>
    <property type="project" value="UniProtKB-KW"/>
</dbReference>
<dbReference type="CDD" id="cd01167">
    <property type="entry name" value="bac_FRK"/>
    <property type="match status" value="1"/>
</dbReference>
<evidence type="ECO:0000256" key="5">
    <source>
        <dbReference type="ARBA" id="ARBA00022840"/>
    </source>
</evidence>
<proteinExistence type="inferred from homology"/>
<evidence type="ECO:0000256" key="4">
    <source>
        <dbReference type="ARBA" id="ARBA00022777"/>
    </source>
</evidence>
<dbReference type="Pfam" id="PF00294">
    <property type="entry name" value="PfkB"/>
    <property type="match status" value="1"/>
</dbReference>
<keyword evidence="3" id="KW-0547">Nucleotide-binding</keyword>
<sequence>MQSKDMFYFNYKKIDVLAIGEILIDMISDSYEGLTKNNQFHAYYGGSPANLAMNVSRLGGHSQLCAAVGNDRFGDFLIDHLKKQQLDTSLMQRATLPTSMVVINKSKGTPVPTFYRGADHQFLMTDQLKLAIQNTKIVHFSSWPMSNRDARRLVYEVIVEARDAGALIGFDPNYHPGLWQDDEDGIAIIKDMIGRVDVIKPSEDDAERIFGPDTVENQIDKFHALGCPFVMMTIGAKGAVISQNGEKNYYQSKAKTVVDTTGAGDAFWSGFYTGITQDETVHESIELGLLTSAFKLAHMGAIADLPHYTLLQTMMTERL</sequence>
<reference evidence="7 8" key="1">
    <citation type="submission" date="2018-05" db="EMBL/GenBank/DDBJ databases">
        <title>Genomic Encyclopedia of Type Strains, Phase IV (KMG-IV): sequencing the most valuable type-strain genomes for metagenomic binning, comparative biology and taxonomic classification.</title>
        <authorList>
            <person name="Goeker M."/>
        </authorList>
    </citation>
    <scope>NUCLEOTIDE SEQUENCE [LARGE SCALE GENOMIC DNA]</scope>
    <source>
        <strain evidence="7 8">DSM 22440</strain>
    </source>
</reference>
<evidence type="ECO:0000313" key="8">
    <source>
        <dbReference type="Proteomes" id="UP000247922"/>
    </source>
</evidence>
<dbReference type="RefSeq" id="WP_245881977.1">
    <property type="nucleotide sequence ID" value="NZ_QJJR01000006.1"/>
</dbReference>
<accession>A0A2V3W9C5</accession>
<keyword evidence="4 7" id="KW-0418">Kinase</keyword>
<evidence type="ECO:0000256" key="2">
    <source>
        <dbReference type="ARBA" id="ARBA00022679"/>
    </source>
</evidence>
<dbReference type="PANTHER" id="PTHR43085">
    <property type="entry name" value="HEXOKINASE FAMILY MEMBER"/>
    <property type="match status" value="1"/>
</dbReference>
<evidence type="ECO:0000256" key="3">
    <source>
        <dbReference type="ARBA" id="ARBA00022741"/>
    </source>
</evidence>
<dbReference type="PANTHER" id="PTHR43085:SF1">
    <property type="entry name" value="PSEUDOURIDINE KINASE-RELATED"/>
    <property type="match status" value="1"/>
</dbReference>
<dbReference type="SUPFAM" id="SSF53613">
    <property type="entry name" value="Ribokinase-like"/>
    <property type="match status" value="1"/>
</dbReference>
<dbReference type="Gene3D" id="3.40.1620.20">
    <property type="match status" value="1"/>
</dbReference>